<evidence type="ECO:0000259" key="1">
    <source>
        <dbReference type="PROSITE" id="PS50011"/>
    </source>
</evidence>
<organism evidence="2 3">
    <name type="scientific">Canariomyces notabilis</name>
    <dbReference type="NCBI Taxonomy" id="2074819"/>
    <lineage>
        <taxon>Eukaryota</taxon>
        <taxon>Fungi</taxon>
        <taxon>Dikarya</taxon>
        <taxon>Ascomycota</taxon>
        <taxon>Pezizomycotina</taxon>
        <taxon>Sordariomycetes</taxon>
        <taxon>Sordariomycetidae</taxon>
        <taxon>Sordariales</taxon>
        <taxon>Chaetomiaceae</taxon>
        <taxon>Canariomyces</taxon>
    </lineage>
</organism>
<dbReference type="PANTHER" id="PTHR37542">
    <property type="entry name" value="HELO DOMAIN-CONTAINING PROTEIN-RELATED"/>
    <property type="match status" value="1"/>
</dbReference>
<dbReference type="SUPFAM" id="SSF56112">
    <property type="entry name" value="Protein kinase-like (PK-like)"/>
    <property type="match status" value="1"/>
</dbReference>
<comment type="caution">
    <text evidence="2">The sequence shown here is derived from an EMBL/GenBank/DDBJ whole genome shotgun (WGS) entry which is preliminary data.</text>
</comment>
<dbReference type="Gene3D" id="1.10.510.10">
    <property type="entry name" value="Transferase(Phosphotransferase) domain 1"/>
    <property type="match status" value="1"/>
</dbReference>
<dbReference type="GO" id="GO:0005524">
    <property type="term" value="F:ATP binding"/>
    <property type="evidence" value="ECO:0007669"/>
    <property type="project" value="InterPro"/>
</dbReference>
<evidence type="ECO:0000313" key="3">
    <source>
        <dbReference type="Proteomes" id="UP001302812"/>
    </source>
</evidence>
<accession>A0AAN6QFN9</accession>
<evidence type="ECO:0000313" key="2">
    <source>
        <dbReference type="EMBL" id="KAK4107345.1"/>
    </source>
</evidence>
<protein>
    <recommendedName>
        <fullName evidence="1">Protein kinase domain-containing protein</fullName>
    </recommendedName>
</protein>
<dbReference type="GO" id="GO:0004672">
    <property type="term" value="F:protein kinase activity"/>
    <property type="evidence" value="ECO:0007669"/>
    <property type="project" value="InterPro"/>
</dbReference>
<name>A0AAN6QFN9_9PEZI</name>
<reference evidence="2" key="2">
    <citation type="submission" date="2023-05" db="EMBL/GenBank/DDBJ databases">
        <authorList>
            <consortium name="Lawrence Berkeley National Laboratory"/>
            <person name="Steindorff A."/>
            <person name="Hensen N."/>
            <person name="Bonometti L."/>
            <person name="Westerberg I."/>
            <person name="Brannstrom I.O."/>
            <person name="Guillou S."/>
            <person name="Cros-Aarteil S."/>
            <person name="Calhoun S."/>
            <person name="Haridas S."/>
            <person name="Kuo A."/>
            <person name="Mondo S."/>
            <person name="Pangilinan J."/>
            <person name="Riley R."/>
            <person name="Labutti K."/>
            <person name="Andreopoulos B."/>
            <person name="Lipzen A."/>
            <person name="Chen C."/>
            <person name="Yanf M."/>
            <person name="Daum C."/>
            <person name="Ng V."/>
            <person name="Clum A."/>
            <person name="Ohm R."/>
            <person name="Martin F."/>
            <person name="Silar P."/>
            <person name="Natvig D."/>
            <person name="Lalanne C."/>
            <person name="Gautier V."/>
            <person name="Ament-Velasquez S.L."/>
            <person name="Kruys A."/>
            <person name="Hutchinson M.I."/>
            <person name="Powell A.J."/>
            <person name="Barry K."/>
            <person name="Miller A.N."/>
            <person name="Grigoriev I.V."/>
            <person name="Debuchy R."/>
            <person name="Gladieux P."/>
            <person name="Thoren M.H."/>
            <person name="Johannesson H."/>
        </authorList>
    </citation>
    <scope>NUCLEOTIDE SEQUENCE</scope>
    <source>
        <strain evidence="2">CBS 508.74</strain>
    </source>
</reference>
<reference evidence="2" key="1">
    <citation type="journal article" date="2023" name="Mol. Phylogenet. Evol.">
        <title>Genome-scale phylogeny and comparative genomics of the fungal order Sordariales.</title>
        <authorList>
            <person name="Hensen N."/>
            <person name="Bonometti L."/>
            <person name="Westerberg I."/>
            <person name="Brannstrom I.O."/>
            <person name="Guillou S."/>
            <person name="Cros-Aarteil S."/>
            <person name="Calhoun S."/>
            <person name="Haridas S."/>
            <person name="Kuo A."/>
            <person name="Mondo S."/>
            <person name="Pangilinan J."/>
            <person name="Riley R."/>
            <person name="LaButti K."/>
            <person name="Andreopoulos B."/>
            <person name="Lipzen A."/>
            <person name="Chen C."/>
            <person name="Yan M."/>
            <person name="Daum C."/>
            <person name="Ng V."/>
            <person name="Clum A."/>
            <person name="Steindorff A."/>
            <person name="Ohm R.A."/>
            <person name="Martin F."/>
            <person name="Silar P."/>
            <person name="Natvig D.O."/>
            <person name="Lalanne C."/>
            <person name="Gautier V."/>
            <person name="Ament-Velasquez S.L."/>
            <person name="Kruys A."/>
            <person name="Hutchinson M.I."/>
            <person name="Powell A.J."/>
            <person name="Barry K."/>
            <person name="Miller A.N."/>
            <person name="Grigoriev I.V."/>
            <person name="Debuchy R."/>
            <person name="Gladieux P."/>
            <person name="Hiltunen Thoren M."/>
            <person name="Johannesson H."/>
        </authorList>
    </citation>
    <scope>NUCLEOTIDE SEQUENCE</scope>
    <source>
        <strain evidence="2">CBS 508.74</strain>
    </source>
</reference>
<keyword evidence="3" id="KW-1185">Reference proteome</keyword>
<dbReference type="PROSITE" id="PS50011">
    <property type="entry name" value="PROTEIN_KINASE_DOM"/>
    <property type="match status" value="1"/>
</dbReference>
<dbReference type="InterPro" id="IPR011009">
    <property type="entry name" value="Kinase-like_dom_sf"/>
</dbReference>
<dbReference type="PANTHER" id="PTHR37542:SF1">
    <property type="entry name" value="PRION-INHIBITION AND PROPAGATION HELO DOMAIN-CONTAINING PROTEIN"/>
    <property type="match status" value="1"/>
</dbReference>
<sequence>MSAELILAIVGVAGGCIQLANQALSTCKAYRDAPADLEKKIVIVESIWPKVQAQLQVVCQMSDQGLWNDELADCHFALLQQLHGTLLQAVSRLEMAASAMESQDKSSNIFRKFGRWKYALANKALNALMTELEAWQSRFDPSWYLIARIASKVLDPVLAESWRDREQVSNSNSNARPLENMLALRKALQEQDEGTAQDPRTLYLEVTQIVPVKELTMDFTSTKAIPVDISLGTSRQGIADVESLARRLQHIEPDTFGLLRCEGLLGLTEPQNRRLTSLDVVYRAPRCKQPPITLRQLLLNQQEVSLTAVVNLAKQLVTSVSYIHACDFVHKNIRPENVILFPPSTNPRNPIGTAYLLGCTHFRSITHETNLYGDSAWHRNLYRHPARQGLEIFNEYIMQHDIYSLGVCLLEIGLWKSFVSYQSLDSGNTRLNGDMDWENEDCLQLSMPLTDRVFERVHLNKGGTLWVKEGLVAMSRELLPARMGEMYTDIVVSCLTCLDEGNDDFAGLEENGGDDGITVGVRFVEKILARVGEIRL</sequence>
<dbReference type="RefSeq" id="XP_064664915.1">
    <property type="nucleotide sequence ID" value="XM_064818945.1"/>
</dbReference>
<dbReference type="EMBL" id="MU853375">
    <property type="protein sequence ID" value="KAK4107345.1"/>
    <property type="molecule type" value="Genomic_DNA"/>
</dbReference>
<gene>
    <name evidence="2" type="ORF">N656DRAFT_840443</name>
</gene>
<dbReference type="AlphaFoldDB" id="A0AAN6QFN9"/>
<dbReference type="InterPro" id="IPR000719">
    <property type="entry name" value="Prot_kinase_dom"/>
</dbReference>
<dbReference type="Proteomes" id="UP001302812">
    <property type="component" value="Unassembled WGS sequence"/>
</dbReference>
<dbReference type="GeneID" id="89943071"/>
<feature type="domain" description="Protein kinase" evidence="1">
    <location>
        <begin position="182"/>
        <end position="536"/>
    </location>
</feature>
<proteinExistence type="predicted"/>